<evidence type="ECO:0000313" key="2">
    <source>
        <dbReference type="Proteomes" id="UP001596106"/>
    </source>
</evidence>
<dbReference type="EMBL" id="JBHSMA010000006">
    <property type="protein sequence ID" value="MFC5411472.1"/>
    <property type="molecule type" value="Genomic_DNA"/>
</dbReference>
<keyword evidence="2" id="KW-1185">Reference proteome</keyword>
<dbReference type="Gene3D" id="2.130.10.10">
    <property type="entry name" value="YVTN repeat-like/Quinoprotein amine dehydrogenase"/>
    <property type="match status" value="1"/>
</dbReference>
<reference evidence="2" key="1">
    <citation type="journal article" date="2019" name="Int. J. Syst. Evol. Microbiol.">
        <title>The Global Catalogue of Microorganisms (GCM) 10K type strain sequencing project: providing services to taxonomists for standard genome sequencing and annotation.</title>
        <authorList>
            <consortium name="The Broad Institute Genomics Platform"/>
            <consortium name="The Broad Institute Genome Sequencing Center for Infectious Disease"/>
            <person name="Wu L."/>
            <person name="Ma J."/>
        </authorList>
    </citation>
    <scope>NUCLEOTIDE SEQUENCE [LARGE SCALE GENOMIC DNA]</scope>
    <source>
        <strain evidence="2">CCUG 55250</strain>
    </source>
</reference>
<dbReference type="Proteomes" id="UP001596106">
    <property type="component" value="Unassembled WGS sequence"/>
</dbReference>
<protein>
    <submittedName>
        <fullName evidence="1">WD40/YVTN/BNR-like repeat-containing protein</fullName>
    </submittedName>
</protein>
<dbReference type="CDD" id="cd15482">
    <property type="entry name" value="Sialidase_non-viral"/>
    <property type="match status" value="1"/>
</dbReference>
<dbReference type="SUPFAM" id="SSF110296">
    <property type="entry name" value="Oligoxyloglucan reducing end-specific cellobiohydrolase"/>
    <property type="match status" value="1"/>
</dbReference>
<evidence type="ECO:0000313" key="1">
    <source>
        <dbReference type="EMBL" id="MFC5411472.1"/>
    </source>
</evidence>
<proteinExistence type="predicted"/>
<dbReference type="RefSeq" id="WP_379848365.1">
    <property type="nucleotide sequence ID" value="NZ_JBHSMA010000006.1"/>
</dbReference>
<gene>
    <name evidence="1" type="ORF">ACFPMF_19270</name>
</gene>
<name>A0ABW0IJZ7_9BACT</name>
<sequence length="437" mass="49909">MDISSKYFAHFRTPGPDVIKQMWRFWLDIRRVGKARELVSFIWWEINHRLLIYQFRRRYIQFTGHAGLSITSEEASPTGDRITSSFLAENGLVFRAVTIDWKFCLQTPDSHWLGSRFSHPNGLYGSTDHSQSARLIYEFQDPICSLFISRQQAIFVCANGVVYKSDDHGVSFRAVLHFSSSISYFLFNNGMTQLPDDTLVIGEYGSIWLGQTWQNLAFLYYSSDGGNSWEVSDFLIRQGVNKHIHLVKYSPFLQSLLLTDGDNKKQLWMNSGLADFKAKPGNSQTGWRLLTQYHHQTGGYTSMAETKESLLFGSDYLGGTNFIVRTTDGQRFQKQVLPDPYRRSPVMNMVTRQSSSGVEVWAASYSCLSADARSLIMCTRDSGKTWTRVLEFDGTKNEVRFVSSSPDGSEDLYLSITEFRGPSATPCHRVYKLERTL</sequence>
<comment type="caution">
    <text evidence="1">The sequence shown here is derived from an EMBL/GenBank/DDBJ whole genome shotgun (WGS) entry which is preliminary data.</text>
</comment>
<organism evidence="1 2">
    <name type="scientific">Larkinella bovis</name>
    <dbReference type="NCBI Taxonomy" id="683041"/>
    <lineage>
        <taxon>Bacteria</taxon>
        <taxon>Pseudomonadati</taxon>
        <taxon>Bacteroidota</taxon>
        <taxon>Cytophagia</taxon>
        <taxon>Cytophagales</taxon>
        <taxon>Spirosomataceae</taxon>
        <taxon>Larkinella</taxon>
    </lineage>
</organism>
<dbReference type="InterPro" id="IPR015943">
    <property type="entry name" value="WD40/YVTN_repeat-like_dom_sf"/>
</dbReference>
<accession>A0ABW0IJZ7</accession>